<proteinExistence type="predicted"/>
<evidence type="ECO:0008006" key="3">
    <source>
        <dbReference type="Google" id="ProtNLM"/>
    </source>
</evidence>
<evidence type="ECO:0000313" key="2">
    <source>
        <dbReference type="Proteomes" id="UP001529201"/>
    </source>
</evidence>
<gene>
    <name evidence="1" type="ORF">P1N92_09260</name>
</gene>
<evidence type="ECO:0000313" key="1">
    <source>
        <dbReference type="EMBL" id="MDG9734291.1"/>
    </source>
</evidence>
<comment type="caution">
    <text evidence="1">The sequence shown here is derived from an EMBL/GenBank/DDBJ whole genome shotgun (WGS) entry which is preliminary data.</text>
</comment>
<dbReference type="GeneID" id="64344020"/>
<organism evidence="1 2">
    <name type="scientific">Leuconostoc pseudomesenteroides</name>
    <dbReference type="NCBI Taxonomy" id="33968"/>
    <lineage>
        <taxon>Bacteria</taxon>
        <taxon>Bacillati</taxon>
        <taxon>Bacillota</taxon>
        <taxon>Bacilli</taxon>
        <taxon>Lactobacillales</taxon>
        <taxon>Lactobacillaceae</taxon>
        <taxon>Leuconostoc</taxon>
    </lineage>
</organism>
<protein>
    <recommendedName>
        <fullName evidence="3">Peptidase C39-like domain-containing protein</fullName>
    </recommendedName>
</protein>
<sequence length="76" mass="8659">MVKDNLCYLLPLIMYVNVGIGHAVVVSGYNNGQVNTYDPYNWKFYGSVSSFDSVWNNPSVDYNMDWDAGRPVFAIR</sequence>
<reference evidence="1 2" key="1">
    <citation type="submission" date="2023-02" db="EMBL/GenBank/DDBJ databases">
        <title>Antimicrobial susceptibility testing and tentative epidemiological cut-off values for Lactobacillaceae family species intended for ingestion.</title>
        <authorList>
            <person name="Noehr-Meldgaard K."/>
            <person name="Struve C."/>
            <person name="Ingmer H."/>
            <person name="Koza A."/>
            <person name="Al-Nakeeb K."/>
            <person name="Agersoe Y."/>
        </authorList>
    </citation>
    <scope>NUCLEOTIDE SEQUENCE [LARGE SCALE GENOMIC DNA]</scope>
    <source>
        <strain evidence="1 2">DSM 20193</strain>
    </source>
</reference>
<dbReference type="Proteomes" id="UP001529201">
    <property type="component" value="Unassembled WGS sequence"/>
</dbReference>
<dbReference type="EMBL" id="JARGDN010000016">
    <property type="protein sequence ID" value="MDG9734291.1"/>
    <property type="molecule type" value="Genomic_DNA"/>
</dbReference>
<dbReference type="RefSeq" id="WP_031940987.1">
    <property type="nucleotide sequence ID" value="NZ_CP065993.1"/>
</dbReference>
<accession>A0ABT6HFD9</accession>
<name>A0ABT6HFD9_LEUPS</name>
<dbReference type="Gene3D" id="3.90.70.10">
    <property type="entry name" value="Cysteine proteinases"/>
    <property type="match status" value="1"/>
</dbReference>
<keyword evidence="2" id="KW-1185">Reference proteome</keyword>